<dbReference type="Gene3D" id="3.90.180.10">
    <property type="entry name" value="Medium-chain alcohol dehydrogenases, catalytic domain"/>
    <property type="match status" value="1"/>
</dbReference>
<evidence type="ECO:0000313" key="16">
    <source>
        <dbReference type="EMBL" id="CRK42495.1"/>
    </source>
</evidence>
<dbReference type="Pfam" id="PF08240">
    <property type="entry name" value="ADH_N"/>
    <property type="match status" value="1"/>
</dbReference>
<dbReference type="CDD" id="cd08249">
    <property type="entry name" value="enoyl_reductase_like"/>
    <property type="match status" value="1"/>
</dbReference>
<dbReference type="SMART" id="SM00829">
    <property type="entry name" value="PKS_ER"/>
    <property type="match status" value="1"/>
</dbReference>
<dbReference type="Pfam" id="PF00096">
    <property type="entry name" value="zf-C2H2"/>
    <property type="match status" value="2"/>
</dbReference>
<evidence type="ECO:0000256" key="1">
    <source>
        <dbReference type="ARBA" id="ARBA00004123"/>
    </source>
</evidence>
<dbReference type="STRING" id="100787.A0A0G4N864"/>
<evidence type="ECO:0000313" key="17">
    <source>
        <dbReference type="Proteomes" id="UP000044602"/>
    </source>
</evidence>
<evidence type="ECO:0000256" key="5">
    <source>
        <dbReference type="ARBA" id="ARBA00022723"/>
    </source>
</evidence>
<evidence type="ECO:0000256" key="7">
    <source>
        <dbReference type="ARBA" id="ARBA00022771"/>
    </source>
</evidence>
<feature type="compositionally biased region" description="Polar residues" evidence="14">
    <location>
        <begin position="14"/>
        <end position="30"/>
    </location>
</feature>
<accession>A0A0G4N864</accession>
<feature type="region of interest" description="Disordered" evidence="14">
    <location>
        <begin position="116"/>
        <end position="196"/>
    </location>
</feature>
<dbReference type="SUPFAM" id="SSF57667">
    <property type="entry name" value="beta-beta-alpha zinc fingers"/>
    <property type="match status" value="1"/>
</dbReference>
<dbReference type="GO" id="GO:0045944">
    <property type="term" value="P:positive regulation of transcription by RNA polymerase II"/>
    <property type="evidence" value="ECO:0007669"/>
    <property type="project" value="UniProtKB-ARBA"/>
</dbReference>
<dbReference type="GO" id="GO:0005737">
    <property type="term" value="C:cytoplasm"/>
    <property type="evidence" value="ECO:0007669"/>
    <property type="project" value="UniProtKB-SubCell"/>
</dbReference>
<evidence type="ECO:0000256" key="8">
    <source>
        <dbReference type="ARBA" id="ARBA00022833"/>
    </source>
</evidence>
<keyword evidence="4" id="KW-0963">Cytoplasm</keyword>
<evidence type="ECO:0000256" key="3">
    <source>
        <dbReference type="ARBA" id="ARBA00008072"/>
    </source>
</evidence>
<dbReference type="PROSITE" id="PS50157">
    <property type="entry name" value="ZINC_FINGER_C2H2_2"/>
    <property type="match status" value="2"/>
</dbReference>
<organism evidence="16 17">
    <name type="scientific">Verticillium longisporum</name>
    <name type="common">Verticillium dahliae var. longisporum</name>
    <dbReference type="NCBI Taxonomy" id="100787"/>
    <lineage>
        <taxon>Eukaryota</taxon>
        <taxon>Fungi</taxon>
        <taxon>Dikarya</taxon>
        <taxon>Ascomycota</taxon>
        <taxon>Pezizomycotina</taxon>
        <taxon>Sordariomycetes</taxon>
        <taxon>Hypocreomycetidae</taxon>
        <taxon>Glomerellales</taxon>
        <taxon>Plectosphaerellaceae</taxon>
        <taxon>Verticillium</taxon>
    </lineage>
</organism>
<feature type="compositionally biased region" description="Polar residues" evidence="14">
    <location>
        <begin position="434"/>
        <end position="449"/>
    </location>
</feature>
<evidence type="ECO:0000256" key="4">
    <source>
        <dbReference type="ARBA" id="ARBA00022490"/>
    </source>
</evidence>
<keyword evidence="11" id="KW-0804">Transcription</keyword>
<sequence>MDQQAQHRGRSPSAGHQQQPHIKQQHSTSPAPYPAQNEPSIGLGLGLDQSATQAFAGGATSSNPDFTAFNNSSSFLNSQQPGQSFGQTSLNDPTGFAGNQASQAFLDPTFAGNDFSLFPPANSPGQGDHFNSPLFDPTLNPADMSAMAMPQSHHSPTPPHMLNPDAHQPGSAHHSPSFNQHQFSSPPGSHSRHASLGPEAALLPNQMSDWTQPQFQGHRRSPSAHSDVSSAAPSPNLVSSDSFEGIGNHSPMQRPTDPALFSSMQGFDSFTISDATHSSPNLQASRSPSHSPAMSPRILPQSMTDLHQQPTYGMANHSTYGGLQSSEAFPTLQQHSGPEMPQMAPAINIEFAPAARQNSFEPPKPPMDQDSLTPPERGRPRSRPRAVTDPFNSGGNVIVGRLHSNSDAGLSPHMNSGLSPRSDAARSLSPLDRQGTSPSRRRQSTSAVPNNVIALRLADPEYQNAQDSGNAKRAQKHPATFQCNLCPKRFTRAYNLRSHLRTHTDERPFVCTVCGKAFARQHDRKRHEGLHSGEKKFVCKGDLKAGGQWGCGRRFARADALGRHFRSEAGRICIKPLLDEEMVERNRVWQEQRMQNMAHNMTAPQMGGLEAPPGYPMDPNGQWLPQALLVQYPALAGMNWSGQDANSGMEDDISGRSSFDASDYEGEEGGYVSGPALSRNTTTTSPTMPANQAVKIVATGNAQVVDVDIPKLPANDYILVKTTAVAINPTDWKHVDLADKMPCENSWVGCDYAGLVEEVGSGVTKAFKKGDRICGPVNGSNGLRETDGSFARYIAVKGDLQIKTPDNISDEEAATLGIAVSTIGQGLYQTLKLPLPSSPAEKPFPILIYGGSTAMGISGIQYAKLSGLTVVTTASPHNFDYVKSLGADAVFDYKSPTLVDDIRAYTNGQLRHAWDCQSTNESALLAARCLADEGGHIATLLPVSRTKVAEVNDKIKVELSLYYTIFGEEYTYIGTQPAVKENYEFGKTFWELSRRLLAEGKVKPIRVIANRGGEGLEGVLVGLKEMKEGKVSAGKLVYTI</sequence>
<evidence type="ECO:0000256" key="10">
    <source>
        <dbReference type="ARBA" id="ARBA00023015"/>
    </source>
</evidence>
<dbReference type="Gene3D" id="3.40.50.720">
    <property type="entry name" value="NAD(P)-binding Rossmann-like Domain"/>
    <property type="match status" value="1"/>
</dbReference>
<dbReference type="PANTHER" id="PTHR45348">
    <property type="entry name" value="HYPOTHETICAL OXIDOREDUCTASE (EUROFUNG)"/>
    <property type="match status" value="1"/>
</dbReference>
<name>A0A0G4N864_VERLO</name>
<proteinExistence type="inferred from homology"/>
<comment type="subcellular location">
    <subcellularLocation>
        <location evidence="2">Cytoplasm</location>
    </subcellularLocation>
    <subcellularLocation>
        <location evidence="1">Nucleus</location>
    </subcellularLocation>
</comment>
<feature type="compositionally biased region" description="Polar residues" evidence="14">
    <location>
        <begin position="79"/>
        <end position="100"/>
    </location>
</feature>
<dbReference type="InterPro" id="IPR047122">
    <property type="entry name" value="Trans-enoyl_RdTase-like"/>
</dbReference>
<evidence type="ECO:0000256" key="12">
    <source>
        <dbReference type="ARBA" id="ARBA00023242"/>
    </source>
</evidence>
<feature type="compositionally biased region" description="Polar residues" evidence="14">
    <location>
        <begin position="174"/>
        <end position="188"/>
    </location>
</feature>
<feature type="compositionally biased region" description="Polar residues" evidence="14">
    <location>
        <begin position="223"/>
        <end position="242"/>
    </location>
</feature>
<protein>
    <recommendedName>
        <fullName evidence="15">C2H2-type domain-containing protein</fullName>
    </recommendedName>
</protein>
<evidence type="ECO:0000256" key="13">
    <source>
        <dbReference type="PROSITE-ProRule" id="PRU00042"/>
    </source>
</evidence>
<dbReference type="PROSITE" id="PS00028">
    <property type="entry name" value="ZINC_FINGER_C2H2_1"/>
    <property type="match status" value="2"/>
</dbReference>
<evidence type="ECO:0000256" key="6">
    <source>
        <dbReference type="ARBA" id="ARBA00022737"/>
    </source>
</evidence>
<dbReference type="GO" id="GO:0016651">
    <property type="term" value="F:oxidoreductase activity, acting on NAD(P)H"/>
    <property type="evidence" value="ECO:0007669"/>
    <property type="project" value="InterPro"/>
</dbReference>
<comment type="similarity">
    <text evidence="3">Belongs to the zinc-containing alcohol dehydrogenase family.</text>
</comment>
<dbReference type="GO" id="GO:0071277">
    <property type="term" value="P:cellular response to calcium ion"/>
    <property type="evidence" value="ECO:0007669"/>
    <property type="project" value="UniProtKB-ARBA"/>
</dbReference>
<dbReference type="InterPro" id="IPR013149">
    <property type="entry name" value="ADH-like_C"/>
</dbReference>
<keyword evidence="6" id="KW-0677">Repeat</keyword>
<evidence type="ECO:0000256" key="11">
    <source>
        <dbReference type="ARBA" id="ARBA00023163"/>
    </source>
</evidence>
<feature type="domain" description="C2H2-type" evidence="15">
    <location>
        <begin position="481"/>
        <end position="508"/>
    </location>
</feature>
<dbReference type="InterPro" id="IPR013087">
    <property type="entry name" value="Znf_C2H2_type"/>
</dbReference>
<feature type="domain" description="C2H2-type" evidence="15">
    <location>
        <begin position="509"/>
        <end position="536"/>
    </location>
</feature>
<dbReference type="SMART" id="SM00355">
    <property type="entry name" value="ZnF_C2H2"/>
    <property type="match status" value="2"/>
</dbReference>
<keyword evidence="5" id="KW-0479">Metal-binding</keyword>
<dbReference type="InterPro" id="IPR013154">
    <property type="entry name" value="ADH-like_N"/>
</dbReference>
<dbReference type="EMBL" id="CVQH01027527">
    <property type="protein sequence ID" value="CRK42495.1"/>
    <property type="molecule type" value="Genomic_DNA"/>
</dbReference>
<gene>
    <name evidence="16" type="ORF">BN1708_008781</name>
</gene>
<dbReference type="AlphaFoldDB" id="A0A0G4N864"/>
<keyword evidence="17" id="KW-1185">Reference proteome</keyword>
<dbReference type="InterPro" id="IPR036236">
    <property type="entry name" value="Znf_C2H2_sf"/>
</dbReference>
<dbReference type="GO" id="GO:0005634">
    <property type="term" value="C:nucleus"/>
    <property type="evidence" value="ECO:0007669"/>
    <property type="project" value="UniProtKB-SubCell"/>
</dbReference>
<evidence type="ECO:0000256" key="14">
    <source>
        <dbReference type="SAM" id="MobiDB-lite"/>
    </source>
</evidence>
<feature type="region of interest" description="Disordered" evidence="14">
    <location>
        <begin position="646"/>
        <end position="686"/>
    </location>
</feature>
<dbReference type="SUPFAM" id="SSF51735">
    <property type="entry name" value="NAD(P)-binding Rossmann-fold domains"/>
    <property type="match status" value="1"/>
</dbReference>
<feature type="region of interest" description="Disordered" evidence="14">
    <location>
        <begin position="211"/>
        <end position="298"/>
    </location>
</feature>
<feature type="region of interest" description="Disordered" evidence="14">
    <location>
        <begin position="1"/>
        <end position="100"/>
    </location>
</feature>
<feature type="compositionally biased region" description="Polar residues" evidence="14">
    <location>
        <begin position="262"/>
        <end position="292"/>
    </location>
</feature>
<dbReference type="InterPro" id="IPR011032">
    <property type="entry name" value="GroES-like_sf"/>
</dbReference>
<dbReference type="FunFam" id="3.30.160.60:FF:000239">
    <property type="entry name" value="C2H2 type zinc finger protein"/>
    <property type="match status" value="1"/>
</dbReference>
<evidence type="ECO:0000256" key="2">
    <source>
        <dbReference type="ARBA" id="ARBA00004496"/>
    </source>
</evidence>
<dbReference type="SUPFAM" id="SSF50129">
    <property type="entry name" value="GroES-like"/>
    <property type="match status" value="1"/>
</dbReference>
<feature type="compositionally biased region" description="Polar residues" evidence="14">
    <location>
        <begin position="49"/>
        <end position="65"/>
    </location>
</feature>
<evidence type="ECO:0000259" key="15">
    <source>
        <dbReference type="PROSITE" id="PS50157"/>
    </source>
</evidence>
<dbReference type="InterPro" id="IPR036291">
    <property type="entry name" value="NAD(P)-bd_dom_sf"/>
</dbReference>
<dbReference type="Proteomes" id="UP000044602">
    <property type="component" value="Unassembled WGS sequence"/>
</dbReference>
<keyword evidence="7 13" id="KW-0863">Zinc-finger</keyword>
<keyword evidence="12" id="KW-0539">Nucleus</keyword>
<keyword evidence="9" id="KW-0560">Oxidoreductase</keyword>
<dbReference type="InterPro" id="IPR020843">
    <property type="entry name" value="ER"/>
</dbReference>
<dbReference type="PANTHER" id="PTHR45348:SF2">
    <property type="entry name" value="ZINC-TYPE ALCOHOL DEHYDROGENASE-LIKE PROTEIN C2E1P3.01"/>
    <property type="match status" value="1"/>
</dbReference>
<keyword evidence="10" id="KW-0805">Transcription regulation</keyword>
<feature type="region of interest" description="Disordered" evidence="14">
    <location>
        <begin position="357"/>
        <end position="451"/>
    </location>
</feature>
<evidence type="ECO:0000256" key="9">
    <source>
        <dbReference type="ARBA" id="ARBA00023002"/>
    </source>
</evidence>
<dbReference type="Pfam" id="PF00107">
    <property type="entry name" value="ADH_zinc_N"/>
    <property type="match status" value="1"/>
</dbReference>
<feature type="compositionally biased region" description="Polar residues" evidence="14">
    <location>
        <begin position="403"/>
        <end position="419"/>
    </location>
</feature>
<dbReference type="Gene3D" id="3.30.160.60">
    <property type="entry name" value="Classic Zinc Finger"/>
    <property type="match status" value="3"/>
</dbReference>
<dbReference type="GO" id="GO:0008270">
    <property type="term" value="F:zinc ion binding"/>
    <property type="evidence" value="ECO:0007669"/>
    <property type="project" value="UniProtKB-KW"/>
</dbReference>
<dbReference type="FunFam" id="3.30.160.60:FF:000146">
    <property type="entry name" value="C2H2 type zinc finger protein"/>
    <property type="match status" value="1"/>
</dbReference>
<keyword evidence="8" id="KW-0862">Zinc</keyword>
<reference evidence="16 17" key="1">
    <citation type="submission" date="2015-05" db="EMBL/GenBank/DDBJ databases">
        <authorList>
            <person name="Wang D.B."/>
            <person name="Wang M."/>
        </authorList>
    </citation>
    <scope>NUCLEOTIDE SEQUENCE [LARGE SCALE GENOMIC DNA]</scope>
    <source>
        <strain evidence="16">VL1</strain>
    </source>
</reference>
<feature type="compositionally biased region" description="Low complexity" evidence="14">
    <location>
        <begin position="69"/>
        <end position="78"/>
    </location>
</feature>
<dbReference type="FunFam" id="3.30.160.60:FF:000181">
    <property type="entry name" value="C2H2 type zinc finger protein"/>
    <property type="match status" value="1"/>
</dbReference>